<feature type="transmembrane region" description="Helical" evidence="2">
    <location>
        <begin position="92"/>
        <end position="114"/>
    </location>
</feature>
<evidence type="ECO:0000256" key="1">
    <source>
        <dbReference type="SAM" id="MobiDB-lite"/>
    </source>
</evidence>
<dbReference type="AlphaFoldDB" id="A0A506Y744"/>
<feature type="transmembrane region" description="Helical" evidence="2">
    <location>
        <begin position="126"/>
        <end position="147"/>
    </location>
</feature>
<gene>
    <name evidence="3" type="ORF">FJ657_04350</name>
</gene>
<keyword evidence="2" id="KW-1133">Transmembrane helix</keyword>
<dbReference type="RefSeq" id="WP_141162407.1">
    <property type="nucleotide sequence ID" value="NZ_VHQG01000001.1"/>
</dbReference>
<feature type="transmembrane region" description="Helical" evidence="2">
    <location>
        <begin position="28"/>
        <end position="55"/>
    </location>
</feature>
<feature type="region of interest" description="Disordered" evidence="1">
    <location>
        <begin position="1"/>
        <end position="23"/>
    </location>
</feature>
<dbReference type="Proteomes" id="UP000316252">
    <property type="component" value="Unassembled WGS sequence"/>
</dbReference>
<name>A0A506Y744_9MICO</name>
<keyword evidence="4" id="KW-1185">Reference proteome</keyword>
<feature type="transmembrane region" description="Helical" evidence="2">
    <location>
        <begin position="61"/>
        <end position="80"/>
    </location>
</feature>
<feature type="transmembrane region" description="Helical" evidence="2">
    <location>
        <begin position="154"/>
        <end position="174"/>
    </location>
</feature>
<accession>A0A506Y744</accession>
<proteinExistence type="predicted"/>
<evidence type="ECO:0000313" key="3">
    <source>
        <dbReference type="EMBL" id="TPW77882.1"/>
    </source>
</evidence>
<organism evidence="3 4">
    <name type="scientific">Schumannella soli</name>
    <dbReference type="NCBI Taxonomy" id="2590779"/>
    <lineage>
        <taxon>Bacteria</taxon>
        <taxon>Bacillati</taxon>
        <taxon>Actinomycetota</taxon>
        <taxon>Actinomycetes</taxon>
        <taxon>Micrococcales</taxon>
        <taxon>Microbacteriaceae</taxon>
        <taxon>Schumannella</taxon>
    </lineage>
</organism>
<sequence length="370" mass="37949">MTSPDDATAKPSPSPLHDRAPRPSRHDVLRLAAVDAATLGSAALLAPWLVLVALIGGSLPALALLALLLPAGVVAVMAVADARLLARGRGEAGARSLAVTILGIVAVVLSWSATPLTDLGSVAGPASLLPALVGAVVAGTSAIALGARPRLMPVGAAATVVAFTILATLVAIPMRQRAETQDRVASVERFGSSVRPWVADASGYHRVWVEVALDDPNTLVAHLRRDGEDDSVPVVAGDILLRTVTTMDGEDAGSRFCLSPYRLELVGGSLRVPMTDPSATGQPAVPLGSACDVRGGVFERSATGALELGRAVSPTTIIGVAASSEVDPALLRRILHSAHEIDDVDYAEMLADESTPRDGVSDYPPGSTHG</sequence>
<dbReference type="EMBL" id="VHQG01000001">
    <property type="protein sequence ID" value="TPW77882.1"/>
    <property type="molecule type" value="Genomic_DNA"/>
</dbReference>
<reference evidence="3 4" key="1">
    <citation type="submission" date="2019-06" db="EMBL/GenBank/DDBJ databases">
        <authorList>
            <person name="Li F."/>
        </authorList>
    </citation>
    <scope>NUCLEOTIDE SEQUENCE [LARGE SCALE GENOMIC DNA]</scope>
    <source>
        <strain evidence="3 4">10F1D-1</strain>
    </source>
</reference>
<comment type="caution">
    <text evidence="3">The sequence shown here is derived from an EMBL/GenBank/DDBJ whole genome shotgun (WGS) entry which is preliminary data.</text>
</comment>
<evidence type="ECO:0000256" key="2">
    <source>
        <dbReference type="SAM" id="Phobius"/>
    </source>
</evidence>
<keyword evidence="2" id="KW-0812">Transmembrane</keyword>
<protein>
    <submittedName>
        <fullName evidence="3">Uncharacterized protein</fullName>
    </submittedName>
</protein>
<dbReference type="OrthoDB" id="118142at2"/>
<keyword evidence="2" id="KW-0472">Membrane</keyword>
<evidence type="ECO:0000313" key="4">
    <source>
        <dbReference type="Proteomes" id="UP000316252"/>
    </source>
</evidence>